<organism evidence="1 2">
    <name type="scientific">[Clostridium] methylpentosum DSM 5476</name>
    <dbReference type="NCBI Taxonomy" id="537013"/>
    <lineage>
        <taxon>Bacteria</taxon>
        <taxon>Bacillati</taxon>
        <taxon>Bacillota</taxon>
        <taxon>Clostridia</taxon>
        <taxon>Eubacteriales</taxon>
        <taxon>Oscillospiraceae</taxon>
        <taxon>Oscillospiraceae incertae sedis</taxon>
    </lineage>
</organism>
<name>C0EI66_9FIRM</name>
<dbReference type="Proteomes" id="UP000003340">
    <property type="component" value="Unassembled WGS sequence"/>
</dbReference>
<dbReference type="AlphaFoldDB" id="C0EI66"/>
<reference evidence="1 2" key="1">
    <citation type="submission" date="2009-01" db="EMBL/GenBank/DDBJ databases">
        <authorList>
            <person name="Fulton L."/>
            <person name="Clifton S."/>
            <person name="Fulton B."/>
            <person name="Xu J."/>
            <person name="Minx P."/>
            <person name="Pepin K.H."/>
            <person name="Johnson M."/>
            <person name="Bhonagiri V."/>
            <person name="Nash W.E."/>
            <person name="Mardis E.R."/>
            <person name="Wilson R.K."/>
        </authorList>
    </citation>
    <scope>NUCLEOTIDE SEQUENCE [LARGE SCALE GENOMIC DNA]</scope>
    <source>
        <strain evidence="1 2">DSM 5476</strain>
    </source>
</reference>
<keyword evidence="2" id="KW-1185">Reference proteome</keyword>
<comment type="caution">
    <text evidence="1">The sequence shown here is derived from an EMBL/GenBank/DDBJ whole genome shotgun (WGS) entry which is preliminary data.</text>
</comment>
<dbReference type="HOGENOM" id="CLU_2449804_0_0_9"/>
<evidence type="ECO:0000313" key="2">
    <source>
        <dbReference type="Proteomes" id="UP000003340"/>
    </source>
</evidence>
<sequence length="95" mass="11260">MIKVFMKKKKAIIITITIAIILWSAFFVTDYSRAKNNLAPIFAVYVPYRTNEYKIFVGLGYKIVFYNHIEMRDGFIYQDGIDRVEIGHLFMKIKR</sequence>
<proteinExistence type="predicted"/>
<dbReference type="EMBL" id="ACEC01000124">
    <property type="protein sequence ID" value="EEG28874.1"/>
    <property type="molecule type" value="Genomic_DNA"/>
</dbReference>
<gene>
    <name evidence="1" type="ORF">CLOSTMETH_03561</name>
</gene>
<protein>
    <submittedName>
        <fullName evidence="1">Uncharacterized protein</fullName>
    </submittedName>
</protein>
<dbReference type="STRING" id="537013.CLOSTMETH_03561"/>
<reference evidence="1 2" key="2">
    <citation type="submission" date="2009-02" db="EMBL/GenBank/DDBJ databases">
        <title>Draft genome sequence of Clostridium methylpentosum (DSM 5476).</title>
        <authorList>
            <person name="Sudarsanam P."/>
            <person name="Ley R."/>
            <person name="Guruge J."/>
            <person name="Turnbaugh P.J."/>
            <person name="Mahowald M."/>
            <person name="Liep D."/>
            <person name="Gordon J."/>
        </authorList>
    </citation>
    <scope>NUCLEOTIDE SEQUENCE [LARGE SCALE GENOMIC DNA]</scope>
    <source>
        <strain evidence="1 2">DSM 5476</strain>
    </source>
</reference>
<accession>C0EI66</accession>
<evidence type="ECO:0000313" key="1">
    <source>
        <dbReference type="EMBL" id="EEG28874.1"/>
    </source>
</evidence>